<feature type="transmembrane region" description="Helical" evidence="1">
    <location>
        <begin position="178"/>
        <end position="196"/>
    </location>
</feature>
<keyword evidence="1" id="KW-1133">Transmembrane helix</keyword>
<keyword evidence="1" id="KW-0472">Membrane</keyword>
<gene>
    <name evidence="2" type="ORF">MettiDRAFT_0561</name>
</gene>
<sequence>MKLKSVVVCAICLLLLFSLPASSESSNLKIDVYYNDQLYPGASTPKPVLRIGEPFSLKFEVTCYKKNSLSAMLTSIGNSDFDIIEGPTSSLGSATHGTIEENETRFFEWTVAPNEEWAGGSAPINFYYQMIDLDTRKTITRGEFTAAYVTISEEYYDGPESATESTSNSGNESNSPSTPAFTALYAVFVLTVVAIYKRK</sequence>
<dbReference type="InterPro" id="IPR026476">
    <property type="entry name" value="Sarcinarray_fam"/>
</dbReference>
<keyword evidence="1" id="KW-0812">Transmembrane</keyword>
<evidence type="ECO:0000313" key="2">
    <source>
        <dbReference type="EMBL" id="ETA67148.1"/>
    </source>
</evidence>
<dbReference type="RefSeq" id="WP_023844284.1">
    <property type="nucleotide sequence ID" value="NZ_AZAJ01000001.1"/>
</dbReference>
<evidence type="ECO:0000256" key="1">
    <source>
        <dbReference type="SAM" id="Phobius"/>
    </source>
</evidence>
<evidence type="ECO:0000313" key="3">
    <source>
        <dbReference type="Proteomes" id="UP000019483"/>
    </source>
</evidence>
<reference evidence="2 3" key="1">
    <citation type="submission" date="2013-08" db="EMBL/GenBank/DDBJ databases">
        <authorList>
            <consortium name="DOE Joint Genome Institute"/>
            <person name="Eisen J."/>
            <person name="Huntemann M."/>
            <person name="Han J."/>
            <person name="Chen A."/>
            <person name="Kyrpides N."/>
            <person name="Mavromatis K."/>
            <person name="Markowitz V."/>
            <person name="Palaniappan K."/>
            <person name="Ivanova N."/>
            <person name="Schaumberg A."/>
            <person name="Pati A."/>
            <person name="Liolios K."/>
            <person name="Nordberg H.P."/>
            <person name="Cantor M.N."/>
            <person name="Hua S.X."/>
            <person name="Woyke T."/>
        </authorList>
    </citation>
    <scope>NUCLEOTIDE SEQUENCE [LARGE SCALE GENOMIC DNA]</scope>
    <source>
        <strain evidence="2 3">DSM 2278</strain>
    </source>
</reference>
<proteinExistence type="predicted"/>
<dbReference type="EMBL" id="AZAJ01000001">
    <property type="protein sequence ID" value="ETA67148.1"/>
    <property type="molecule type" value="Genomic_DNA"/>
</dbReference>
<evidence type="ECO:0008006" key="4">
    <source>
        <dbReference type="Google" id="ProtNLM"/>
    </source>
</evidence>
<dbReference type="STRING" id="1090322.MettiDRAFT_0561"/>
<dbReference type="NCBIfam" id="TIGR04209">
    <property type="entry name" value="sarcinarray"/>
    <property type="match status" value="1"/>
</dbReference>
<comment type="caution">
    <text evidence="2">The sequence shown here is derived from an EMBL/GenBank/DDBJ whole genome shotgun (WGS) entry which is preliminary data.</text>
</comment>
<protein>
    <recommendedName>
        <fullName evidence="4">Sarcinarray family protein</fullName>
    </recommendedName>
</protein>
<accession>W9DPI1</accession>
<dbReference type="NCBIfam" id="TIGR04204">
    <property type="entry name" value="MAST_ArtA_sort"/>
    <property type="match status" value="1"/>
</dbReference>
<keyword evidence="3" id="KW-1185">Reference proteome</keyword>
<name>W9DPI1_METTI</name>
<dbReference type="Proteomes" id="UP000019483">
    <property type="component" value="Unassembled WGS sequence"/>
</dbReference>
<dbReference type="InterPro" id="IPR026450">
    <property type="entry name" value="MAST_dom"/>
</dbReference>
<dbReference type="AlphaFoldDB" id="W9DPI1"/>
<organism evidence="2 3">
    <name type="scientific">Methanolobus tindarius DSM 2278</name>
    <dbReference type="NCBI Taxonomy" id="1090322"/>
    <lineage>
        <taxon>Archaea</taxon>
        <taxon>Methanobacteriati</taxon>
        <taxon>Methanobacteriota</taxon>
        <taxon>Stenosarchaea group</taxon>
        <taxon>Methanomicrobia</taxon>
        <taxon>Methanosarcinales</taxon>
        <taxon>Methanosarcinaceae</taxon>
        <taxon>Methanolobus</taxon>
    </lineage>
</organism>
<dbReference type="OrthoDB" id="136204at2157"/>